<evidence type="ECO:0000256" key="3">
    <source>
        <dbReference type="ARBA" id="ARBA00022989"/>
    </source>
</evidence>
<evidence type="ECO:0008006" key="10">
    <source>
        <dbReference type="Google" id="ProtNLM"/>
    </source>
</evidence>
<feature type="transmembrane region" description="Helical" evidence="6">
    <location>
        <begin position="294"/>
        <end position="315"/>
    </location>
</feature>
<accession>A0A507C0Y1</accession>
<evidence type="ECO:0000256" key="6">
    <source>
        <dbReference type="SAM" id="Phobius"/>
    </source>
</evidence>
<dbReference type="GeneID" id="42005419"/>
<dbReference type="OrthoDB" id="165382at2759"/>
<dbReference type="RefSeq" id="XP_031023876.1">
    <property type="nucleotide sequence ID" value="XM_031170122.1"/>
</dbReference>
<evidence type="ECO:0000256" key="7">
    <source>
        <dbReference type="SAM" id="SignalP"/>
    </source>
</evidence>
<reference evidence="8 9" key="1">
    <citation type="journal article" date="2019" name="Sci. Rep.">
        <title>Comparative genomics of chytrid fungi reveal insights into the obligate biotrophic and pathogenic lifestyle of Synchytrium endobioticum.</title>
        <authorList>
            <person name="van de Vossenberg B.T.L.H."/>
            <person name="Warris S."/>
            <person name="Nguyen H.D.T."/>
            <person name="van Gent-Pelzer M.P.E."/>
            <person name="Joly D.L."/>
            <person name="van de Geest H.C."/>
            <person name="Bonants P.J.M."/>
            <person name="Smith D.S."/>
            <person name="Levesque C.A."/>
            <person name="van der Lee T.A.J."/>
        </authorList>
    </citation>
    <scope>NUCLEOTIDE SEQUENCE [LARGE SCALE GENOMIC DNA]</scope>
    <source>
        <strain evidence="8 9">JEL517</strain>
    </source>
</reference>
<evidence type="ECO:0000256" key="2">
    <source>
        <dbReference type="ARBA" id="ARBA00022692"/>
    </source>
</evidence>
<keyword evidence="3 6" id="KW-1133">Transmembrane helix</keyword>
<evidence type="ECO:0000256" key="1">
    <source>
        <dbReference type="ARBA" id="ARBA00004141"/>
    </source>
</evidence>
<feature type="region of interest" description="Disordered" evidence="5">
    <location>
        <begin position="40"/>
        <end position="63"/>
    </location>
</feature>
<keyword evidence="4 6" id="KW-0472">Membrane</keyword>
<feature type="transmembrane region" description="Helical" evidence="6">
    <location>
        <begin position="92"/>
        <end position="119"/>
    </location>
</feature>
<feature type="transmembrane region" description="Helical" evidence="6">
    <location>
        <begin position="236"/>
        <end position="255"/>
    </location>
</feature>
<evidence type="ECO:0000256" key="5">
    <source>
        <dbReference type="SAM" id="MobiDB-lite"/>
    </source>
</evidence>
<name>A0A507C0Y1_9FUNG</name>
<keyword evidence="2 6" id="KW-0812">Transmembrane</keyword>
<protein>
    <recommendedName>
        <fullName evidence="10">EamA domain-containing protein</fullName>
    </recommendedName>
</protein>
<gene>
    <name evidence="8" type="ORF">SmJEL517_g04194</name>
</gene>
<dbReference type="InterPro" id="IPR037185">
    <property type="entry name" value="EmrE-like"/>
</dbReference>
<evidence type="ECO:0000256" key="4">
    <source>
        <dbReference type="ARBA" id="ARBA00023136"/>
    </source>
</evidence>
<evidence type="ECO:0000313" key="8">
    <source>
        <dbReference type="EMBL" id="TPX32719.1"/>
    </source>
</evidence>
<keyword evidence="7" id="KW-0732">Signal</keyword>
<dbReference type="GO" id="GO:0016020">
    <property type="term" value="C:membrane"/>
    <property type="evidence" value="ECO:0007669"/>
    <property type="project" value="UniProtKB-SubCell"/>
</dbReference>
<evidence type="ECO:0000313" key="9">
    <source>
        <dbReference type="Proteomes" id="UP000319731"/>
    </source>
</evidence>
<feature type="signal peptide" evidence="7">
    <location>
        <begin position="1"/>
        <end position="21"/>
    </location>
</feature>
<dbReference type="InterPro" id="IPR008521">
    <property type="entry name" value="Mg_trans_NIPA"/>
</dbReference>
<dbReference type="AlphaFoldDB" id="A0A507C0Y1"/>
<dbReference type="Proteomes" id="UP000319731">
    <property type="component" value="Unassembled WGS sequence"/>
</dbReference>
<dbReference type="GO" id="GO:0015095">
    <property type="term" value="F:magnesium ion transmembrane transporter activity"/>
    <property type="evidence" value="ECO:0007669"/>
    <property type="project" value="InterPro"/>
</dbReference>
<comment type="caution">
    <text evidence="8">The sequence shown here is derived from an EMBL/GenBank/DDBJ whole genome shotgun (WGS) entry which is preliminary data.</text>
</comment>
<dbReference type="EMBL" id="QEAO01000027">
    <property type="protein sequence ID" value="TPX32719.1"/>
    <property type="molecule type" value="Genomic_DNA"/>
</dbReference>
<proteinExistence type="predicted"/>
<dbReference type="SUPFAM" id="SSF103481">
    <property type="entry name" value="Multidrug resistance efflux transporter EmrE"/>
    <property type="match status" value="1"/>
</dbReference>
<comment type="subcellular location">
    <subcellularLocation>
        <location evidence="1">Membrane</location>
        <topology evidence="1">Multi-pass membrane protein</topology>
    </subcellularLocation>
</comment>
<dbReference type="Gene3D" id="1.10.3730.20">
    <property type="match status" value="1"/>
</dbReference>
<organism evidence="8 9">
    <name type="scientific">Synchytrium microbalum</name>
    <dbReference type="NCBI Taxonomy" id="1806994"/>
    <lineage>
        <taxon>Eukaryota</taxon>
        <taxon>Fungi</taxon>
        <taxon>Fungi incertae sedis</taxon>
        <taxon>Chytridiomycota</taxon>
        <taxon>Chytridiomycota incertae sedis</taxon>
        <taxon>Chytridiomycetes</taxon>
        <taxon>Synchytriales</taxon>
        <taxon>Synchytriaceae</taxon>
        <taxon>Synchytrium</taxon>
    </lineage>
</organism>
<keyword evidence="9" id="KW-1185">Reference proteome</keyword>
<feature type="transmembrane region" description="Helical" evidence="6">
    <location>
        <begin position="131"/>
        <end position="147"/>
    </location>
</feature>
<dbReference type="PANTHER" id="PTHR12570">
    <property type="match status" value="1"/>
</dbReference>
<dbReference type="PANTHER" id="PTHR12570:SF85">
    <property type="entry name" value="DUF803 DOMAIN MEMBRANE PROTEIN (AFU_ORTHOLOGUE AFUA_1G15880)"/>
    <property type="match status" value="1"/>
</dbReference>
<feature type="chain" id="PRO_5021267853" description="EamA domain-containing protein" evidence="7">
    <location>
        <begin position="22"/>
        <end position="333"/>
    </location>
</feature>
<feature type="transmembrane region" description="Helical" evidence="6">
    <location>
        <begin position="267"/>
        <end position="288"/>
    </location>
</feature>
<feature type="transmembrane region" description="Helical" evidence="6">
    <location>
        <begin position="195"/>
        <end position="216"/>
    </location>
</feature>
<feature type="transmembrane region" description="Helical" evidence="6">
    <location>
        <begin position="167"/>
        <end position="188"/>
    </location>
</feature>
<dbReference type="Pfam" id="PF05653">
    <property type="entry name" value="Mg_trans_NIPA"/>
    <property type="match status" value="1"/>
</dbReference>
<sequence>MSNFVLGVLAATLGNVCIGSGQVLQKYALNKLDAETSNLPTSIKRPRRKQSSPSTSSTSDEGVVKRTRFGSPLWWAGMALCYFGEAAGNMTALSLISASIVTPLGCIAVIVNALLGKYVLGEQITSRQRSGYILVILGVFFILIASPKTSKSLGETIPEVLAQVNSLRFTIAFGALCLVSATVIYGILVVKKETLGGFVAVSSMFGCCVVNTSKILSTLIRVSANSDAKAIEDATVSVISLVLILVGSIVVQEVFKQQAMTKFNVSVFFPNFFSAFNALVGFTSIILFREAETTAAAARFLFIFSCALGIVYIGSDRLQVTEDPRGKLEERVD</sequence>